<dbReference type="AlphaFoldDB" id="A0A067TWW4"/>
<feature type="non-terminal residue" evidence="1">
    <location>
        <position position="1"/>
    </location>
</feature>
<accession>A0A067TWW4</accession>
<organism evidence="1 2">
    <name type="scientific">Galerina marginata (strain CBS 339.88)</name>
    <dbReference type="NCBI Taxonomy" id="685588"/>
    <lineage>
        <taxon>Eukaryota</taxon>
        <taxon>Fungi</taxon>
        <taxon>Dikarya</taxon>
        <taxon>Basidiomycota</taxon>
        <taxon>Agaricomycotina</taxon>
        <taxon>Agaricomycetes</taxon>
        <taxon>Agaricomycetidae</taxon>
        <taxon>Agaricales</taxon>
        <taxon>Agaricineae</taxon>
        <taxon>Strophariaceae</taxon>
        <taxon>Galerina</taxon>
    </lineage>
</organism>
<proteinExistence type="predicted"/>
<name>A0A067TWW4_GALM3</name>
<evidence type="ECO:0000313" key="1">
    <source>
        <dbReference type="EMBL" id="KDR84429.1"/>
    </source>
</evidence>
<sequence>RPQKTTVNGLLRSQSGLLTFQKFVDRSRSTVKPLKVKKPDWTGLSNTNVPQLRSVK</sequence>
<dbReference type="Proteomes" id="UP000027222">
    <property type="component" value="Unassembled WGS sequence"/>
</dbReference>
<keyword evidence="2" id="KW-1185">Reference proteome</keyword>
<gene>
    <name evidence="1" type="ORF">GALMADRAFT_56520</name>
</gene>
<dbReference type="HOGENOM" id="CLU_3019852_0_0_1"/>
<reference evidence="2" key="1">
    <citation type="journal article" date="2014" name="Proc. Natl. Acad. Sci. U.S.A.">
        <title>Extensive sampling of basidiomycete genomes demonstrates inadequacy of the white-rot/brown-rot paradigm for wood decay fungi.</title>
        <authorList>
            <person name="Riley R."/>
            <person name="Salamov A.A."/>
            <person name="Brown D.W."/>
            <person name="Nagy L.G."/>
            <person name="Floudas D."/>
            <person name="Held B.W."/>
            <person name="Levasseur A."/>
            <person name="Lombard V."/>
            <person name="Morin E."/>
            <person name="Otillar R."/>
            <person name="Lindquist E.A."/>
            <person name="Sun H."/>
            <person name="LaButti K.M."/>
            <person name="Schmutz J."/>
            <person name="Jabbour D."/>
            <person name="Luo H."/>
            <person name="Baker S.E."/>
            <person name="Pisabarro A.G."/>
            <person name="Walton J.D."/>
            <person name="Blanchette R.A."/>
            <person name="Henrissat B."/>
            <person name="Martin F."/>
            <person name="Cullen D."/>
            <person name="Hibbett D.S."/>
            <person name="Grigoriev I.V."/>
        </authorList>
    </citation>
    <scope>NUCLEOTIDE SEQUENCE [LARGE SCALE GENOMIC DNA]</scope>
    <source>
        <strain evidence="2">CBS 339.88</strain>
    </source>
</reference>
<protein>
    <submittedName>
        <fullName evidence="1">Uncharacterized protein</fullName>
    </submittedName>
</protein>
<dbReference type="OrthoDB" id="3106898at2759"/>
<evidence type="ECO:0000313" key="2">
    <source>
        <dbReference type="Proteomes" id="UP000027222"/>
    </source>
</evidence>
<dbReference type="EMBL" id="KL142368">
    <property type="protein sequence ID" value="KDR84429.1"/>
    <property type="molecule type" value="Genomic_DNA"/>
</dbReference>